<dbReference type="RefSeq" id="YP_007317422.1">
    <property type="nucleotide sequence ID" value="NC_020028.1"/>
</dbReference>
<evidence type="ECO:0000256" key="5">
    <source>
        <dbReference type="ARBA" id="ARBA00023136"/>
    </source>
</evidence>
<dbReference type="PANTHER" id="PTHR42829:SF2">
    <property type="entry name" value="NADH-UBIQUINONE OXIDOREDUCTASE CHAIN 5"/>
    <property type="match status" value="1"/>
</dbReference>
<dbReference type="PANTHER" id="PTHR42829">
    <property type="entry name" value="NADH-UBIQUINONE OXIDOREDUCTASE CHAIN 5"/>
    <property type="match status" value="1"/>
</dbReference>
<feature type="transmembrane region" description="Helical" evidence="8">
    <location>
        <begin position="244"/>
        <end position="266"/>
    </location>
</feature>
<feature type="transmembrane region" description="Helical" evidence="8">
    <location>
        <begin position="102"/>
        <end position="126"/>
    </location>
</feature>
<feature type="transmembrane region" description="Helical" evidence="8">
    <location>
        <begin position="421"/>
        <end position="444"/>
    </location>
</feature>
<keyword evidence="4 8" id="KW-1133">Transmembrane helix</keyword>
<evidence type="ECO:0000256" key="7">
    <source>
        <dbReference type="ARBA" id="ARBA00049551"/>
    </source>
</evidence>
<keyword evidence="3 8" id="KW-0812">Transmembrane</keyword>
<organism evidence="10">
    <name type="scientific">Atrina pectinata</name>
    <name type="common">Comb pen shell</name>
    <name type="synonym">Pinna pectinata</name>
    <dbReference type="NCBI Taxonomy" id="49198"/>
    <lineage>
        <taxon>Eukaryota</taxon>
        <taxon>Metazoa</taxon>
        <taxon>Spiralia</taxon>
        <taxon>Lophotrochozoa</taxon>
        <taxon>Mollusca</taxon>
        <taxon>Bivalvia</taxon>
        <taxon>Autobranchia</taxon>
        <taxon>Pteriomorphia</taxon>
        <taxon>Pterioida</taxon>
        <taxon>Pinnoidea</taxon>
        <taxon>Pinnidae</taxon>
        <taxon>Atrina</taxon>
    </lineage>
</organism>
<comment type="subcellular location">
    <subcellularLocation>
        <location evidence="1">Membrane</location>
        <topology evidence="1">Multi-pass membrane protein</topology>
    </subcellularLocation>
</comment>
<evidence type="ECO:0000256" key="4">
    <source>
        <dbReference type="ARBA" id="ARBA00022989"/>
    </source>
</evidence>
<dbReference type="AlphaFoldDB" id="L0ET25"/>
<feature type="transmembrane region" description="Helical" evidence="8">
    <location>
        <begin position="340"/>
        <end position="359"/>
    </location>
</feature>
<evidence type="ECO:0000256" key="6">
    <source>
        <dbReference type="ARBA" id="ARBA00031027"/>
    </source>
</evidence>
<dbReference type="GO" id="GO:0016020">
    <property type="term" value="C:membrane"/>
    <property type="evidence" value="ECO:0007669"/>
    <property type="project" value="UniProtKB-SubCell"/>
</dbReference>
<evidence type="ECO:0000256" key="1">
    <source>
        <dbReference type="ARBA" id="ARBA00004141"/>
    </source>
</evidence>
<feature type="transmembrane region" description="Helical" evidence="8">
    <location>
        <begin position="12"/>
        <end position="36"/>
    </location>
</feature>
<evidence type="ECO:0000256" key="8">
    <source>
        <dbReference type="SAM" id="Phobius"/>
    </source>
</evidence>
<dbReference type="GO" id="GO:0003954">
    <property type="term" value="F:NADH dehydrogenase activity"/>
    <property type="evidence" value="ECO:0007669"/>
    <property type="project" value="TreeGrafter"/>
</dbReference>
<evidence type="ECO:0000313" key="10">
    <source>
        <dbReference type="EMBL" id="AGA63949.1"/>
    </source>
</evidence>
<dbReference type="GO" id="GO:0015990">
    <property type="term" value="P:electron transport coupled proton transport"/>
    <property type="evidence" value="ECO:0007669"/>
    <property type="project" value="TreeGrafter"/>
</dbReference>
<dbReference type="Pfam" id="PF00361">
    <property type="entry name" value="Proton_antipo_M"/>
    <property type="match status" value="1"/>
</dbReference>
<dbReference type="CTD" id="4540"/>
<keyword evidence="5 8" id="KW-0472">Membrane</keyword>
<feature type="transmembrane region" description="Helical" evidence="8">
    <location>
        <begin position="273"/>
        <end position="292"/>
    </location>
</feature>
<dbReference type="GeneID" id="14412055"/>
<evidence type="ECO:0000256" key="3">
    <source>
        <dbReference type="ARBA" id="ARBA00022692"/>
    </source>
</evidence>
<dbReference type="EMBL" id="KC153059">
    <property type="protein sequence ID" value="AGA63949.1"/>
    <property type="molecule type" value="Genomic_DNA"/>
</dbReference>
<evidence type="ECO:0000256" key="2">
    <source>
        <dbReference type="ARBA" id="ARBA00012944"/>
    </source>
</evidence>
<feature type="transmembrane region" description="Helical" evidence="8">
    <location>
        <begin position="185"/>
        <end position="206"/>
    </location>
</feature>
<dbReference type="EC" id="7.1.1.2" evidence="2"/>
<feature type="transmembrane region" description="Helical" evidence="8">
    <location>
        <begin position="499"/>
        <end position="517"/>
    </location>
</feature>
<feature type="transmembrane region" description="Helical" evidence="8">
    <location>
        <begin position="218"/>
        <end position="238"/>
    </location>
</feature>
<feature type="transmembrane region" description="Helical" evidence="8">
    <location>
        <begin position="450"/>
        <end position="478"/>
    </location>
</feature>
<feature type="transmembrane region" description="Helical" evidence="8">
    <location>
        <begin position="69"/>
        <end position="90"/>
    </location>
</feature>
<feature type="transmembrane region" description="Helical" evidence="8">
    <location>
        <begin position="161"/>
        <end position="179"/>
    </location>
</feature>
<dbReference type="InterPro" id="IPR001750">
    <property type="entry name" value="ND/Mrp_TM"/>
</dbReference>
<feature type="transmembrane region" description="Helical" evidence="8">
    <location>
        <begin position="563"/>
        <end position="583"/>
    </location>
</feature>
<keyword evidence="10" id="KW-0496">Mitochondrion</keyword>
<feature type="domain" description="NADH:quinone oxidoreductase/Mrp antiporter transmembrane" evidence="9">
    <location>
        <begin position="116"/>
        <end position="383"/>
    </location>
</feature>
<gene>
    <name evidence="10" type="primary">ND5</name>
</gene>
<dbReference type="InterPro" id="IPR003945">
    <property type="entry name" value="NU5C-like"/>
</dbReference>
<geneLocation type="mitochondrion" evidence="10"/>
<protein>
    <recommendedName>
        <fullName evidence="2">NADH:ubiquinone reductase (H(+)-translocating)</fullName>
        <ecNumber evidence="2">7.1.1.2</ecNumber>
    </recommendedName>
    <alternativeName>
        <fullName evidence="6">NADH dehydrogenase subunit 5</fullName>
    </alternativeName>
</protein>
<reference evidence="10" key="1">
    <citation type="journal article" date="2013" name="Mitochondrial DNA">
        <title>The complete mitochondrial genome of the pen shell Atrina pectinata (Mollusca: Bivalvia: Pinnidae):The first representative from the family Pinnidae.</title>
        <authorList>
            <person name="Yan J.K."/>
            <person name="Wu B."/>
            <person name="Yang A.G."/>
            <person name="Zhou L.Q."/>
            <person name="Liu Z.H."/>
        </authorList>
    </citation>
    <scope>NUCLEOTIDE SEQUENCE</scope>
</reference>
<proteinExistence type="predicted"/>
<name>L0ET25_ATRPE</name>
<accession>L0ET25</accession>
<sequence length="584" mass="64979">MLNKVAWVEKGYARNVVFMPFFFMFLSVIIGAYTLYCLSKGLLVSISVEFVDLCFNGVEFGLKLSITSLAYLTALSIIVACTSTFSLSYMEGDLHEERMTDLVFVFVLSMFTVVCAENLFTMVLGWEGLGVSSYALIIYYQDKSALNAGYLTAMSMRVGDLLFIVLISVVMGVGDFSLISGLMGMGSILAVCCMTKSATIPFCAWLPAAMSAPTPVSALVHSSTLVTAGVCFLISSYSCLEGTIGQSILVFSSLITMVLAGTCALVENDLKKIVALSTMGQVSFMVFCVGVGSPMLAFFHMLVHAFVKAGMFVSVGMLIQVNDGEQDLREFDWAVVSKRPVALGGLMCGSFSLMGVPFLAGFYSKEVIMGFFNSCSYGIFYYVFFYWGLILTTSYSFRLIFSLGLKNKSKSVWIEKVSPNVATYVVMFLFIFFLFSGFPFWVLLVEDYSWYGAMLASPGFIFKLMTLAALFGIILSMMEDFRVWGKGIFSKKSWDYKKCGFFPTMWYIGWLSGQPWVGIFKTWSDWMGPSVEYWSDQVGGKGMWDLGAQWFEKVHRPVQQSDVFIPFFFMVLAVIMAMVLSFFC</sequence>
<dbReference type="GO" id="GO:0042773">
    <property type="term" value="P:ATP synthesis coupled electron transport"/>
    <property type="evidence" value="ECO:0007669"/>
    <property type="project" value="InterPro"/>
</dbReference>
<dbReference type="GO" id="GO:0008137">
    <property type="term" value="F:NADH dehydrogenase (ubiquinone) activity"/>
    <property type="evidence" value="ECO:0007669"/>
    <property type="project" value="UniProtKB-EC"/>
</dbReference>
<evidence type="ECO:0000259" key="9">
    <source>
        <dbReference type="Pfam" id="PF00361"/>
    </source>
</evidence>
<comment type="catalytic activity">
    <reaction evidence="7">
        <text>a ubiquinone + NADH + 5 H(+)(in) = a ubiquinol + NAD(+) + 4 H(+)(out)</text>
        <dbReference type="Rhea" id="RHEA:29091"/>
        <dbReference type="Rhea" id="RHEA-COMP:9565"/>
        <dbReference type="Rhea" id="RHEA-COMP:9566"/>
        <dbReference type="ChEBI" id="CHEBI:15378"/>
        <dbReference type="ChEBI" id="CHEBI:16389"/>
        <dbReference type="ChEBI" id="CHEBI:17976"/>
        <dbReference type="ChEBI" id="CHEBI:57540"/>
        <dbReference type="ChEBI" id="CHEBI:57945"/>
        <dbReference type="EC" id="7.1.1.2"/>
    </reaction>
</comment>
<feature type="transmembrane region" description="Helical" evidence="8">
    <location>
        <begin position="379"/>
        <end position="401"/>
    </location>
</feature>